<organism evidence="1">
    <name type="scientific">Lotus japonicus</name>
    <name type="common">Lotus corniculatus var. japonicus</name>
    <dbReference type="NCBI Taxonomy" id="34305"/>
    <lineage>
        <taxon>Eukaryota</taxon>
        <taxon>Viridiplantae</taxon>
        <taxon>Streptophyta</taxon>
        <taxon>Embryophyta</taxon>
        <taxon>Tracheophyta</taxon>
        <taxon>Spermatophyta</taxon>
        <taxon>Magnoliopsida</taxon>
        <taxon>eudicotyledons</taxon>
        <taxon>Gunneridae</taxon>
        <taxon>Pentapetalae</taxon>
        <taxon>rosids</taxon>
        <taxon>fabids</taxon>
        <taxon>Fabales</taxon>
        <taxon>Fabaceae</taxon>
        <taxon>Papilionoideae</taxon>
        <taxon>50 kb inversion clade</taxon>
        <taxon>NPAAA clade</taxon>
        <taxon>Hologalegina</taxon>
        <taxon>robinioid clade</taxon>
        <taxon>Loteae</taxon>
        <taxon>Lotus</taxon>
    </lineage>
</organism>
<dbReference type="AlphaFoldDB" id="I3SBT5"/>
<protein>
    <submittedName>
        <fullName evidence="1">Uncharacterized protein</fullName>
    </submittedName>
</protein>
<proteinExistence type="evidence at transcript level"/>
<dbReference type="EMBL" id="BT137932">
    <property type="protein sequence ID" value="AFK37727.1"/>
    <property type="molecule type" value="mRNA"/>
</dbReference>
<reference evidence="1" key="1">
    <citation type="submission" date="2012-05" db="EMBL/GenBank/DDBJ databases">
        <authorList>
            <person name="Krishnakumar V."/>
            <person name="Cheung F."/>
            <person name="Xiao Y."/>
            <person name="Chan A."/>
            <person name="Moskal W.A."/>
            <person name="Town C.D."/>
        </authorList>
    </citation>
    <scope>NUCLEOTIDE SEQUENCE</scope>
</reference>
<name>I3SBT5_LOTJA</name>
<evidence type="ECO:0000313" key="1">
    <source>
        <dbReference type="EMBL" id="AFK37727.1"/>
    </source>
</evidence>
<accession>I3SBT5</accession>
<sequence>MCLEYSRMIPISHILHQVAEHPFGKRREPVIGGERKPLHGVS</sequence>